<comment type="caution">
    <text evidence="1">The sequence shown here is derived from an EMBL/GenBank/DDBJ whole genome shotgun (WGS) entry which is preliminary data.</text>
</comment>
<keyword evidence="2" id="KW-1185">Reference proteome</keyword>
<organism evidence="1 2">
    <name type="scientific">Vanilla planifolia</name>
    <name type="common">Vanilla</name>
    <dbReference type="NCBI Taxonomy" id="51239"/>
    <lineage>
        <taxon>Eukaryota</taxon>
        <taxon>Viridiplantae</taxon>
        <taxon>Streptophyta</taxon>
        <taxon>Embryophyta</taxon>
        <taxon>Tracheophyta</taxon>
        <taxon>Spermatophyta</taxon>
        <taxon>Magnoliopsida</taxon>
        <taxon>Liliopsida</taxon>
        <taxon>Asparagales</taxon>
        <taxon>Orchidaceae</taxon>
        <taxon>Vanilloideae</taxon>
        <taxon>Vanilleae</taxon>
        <taxon>Vanilla</taxon>
    </lineage>
</organism>
<proteinExistence type="predicted"/>
<dbReference type="OrthoDB" id="198857at2759"/>
<dbReference type="EMBL" id="JADCNL010000002">
    <property type="protein sequence ID" value="KAG0491515.1"/>
    <property type="molecule type" value="Genomic_DNA"/>
</dbReference>
<dbReference type="PANTHER" id="PTHR16212:SF4">
    <property type="entry name" value="FOCADHESIN"/>
    <property type="match status" value="1"/>
</dbReference>
<evidence type="ECO:0000313" key="2">
    <source>
        <dbReference type="Proteomes" id="UP000636800"/>
    </source>
</evidence>
<reference evidence="1 2" key="1">
    <citation type="journal article" date="2020" name="Nat. Food">
        <title>A phased Vanilla planifolia genome enables genetic improvement of flavour and production.</title>
        <authorList>
            <person name="Hasing T."/>
            <person name="Tang H."/>
            <person name="Brym M."/>
            <person name="Khazi F."/>
            <person name="Huang T."/>
            <person name="Chambers A.H."/>
        </authorList>
    </citation>
    <scope>NUCLEOTIDE SEQUENCE [LARGE SCALE GENOMIC DNA]</scope>
    <source>
        <tissue evidence="1">Leaf</tissue>
    </source>
</reference>
<dbReference type="InterPro" id="IPR045163">
    <property type="entry name" value="Focadhesin/RST1"/>
</dbReference>
<evidence type="ECO:0000313" key="1">
    <source>
        <dbReference type="EMBL" id="KAG0491515.1"/>
    </source>
</evidence>
<dbReference type="Proteomes" id="UP000636800">
    <property type="component" value="Chromosome 2"/>
</dbReference>
<gene>
    <name evidence="1" type="ORF">HPP92_004913</name>
</gene>
<name>A0A835VC44_VANPL</name>
<accession>A0A835VC44</accession>
<dbReference type="PANTHER" id="PTHR16212">
    <property type="entry name" value="FOCADHESIN FAMILY MEMBER"/>
    <property type="match status" value="1"/>
</dbReference>
<sequence length="100" mass="11210">MLSRSACAHSSAVVDQVVRELCRLVSGSGRFPVSAALIELQSSLEGCERRFSPIFVKGIGFLCRFAFRTDPSWGRHFDIVELHPFVKVDEQPLPFSSFSY</sequence>
<dbReference type="GO" id="GO:0060147">
    <property type="term" value="P:regulation of post-transcriptional gene silencing"/>
    <property type="evidence" value="ECO:0007669"/>
    <property type="project" value="InterPro"/>
</dbReference>
<protein>
    <submittedName>
        <fullName evidence="1">Uncharacterized protein</fullName>
    </submittedName>
</protein>
<dbReference type="AlphaFoldDB" id="A0A835VC44"/>